<dbReference type="EMBL" id="UYWY01019645">
    <property type="protein sequence ID" value="VDM38579.1"/>
    <property type="molecule type" value="Genomic_DNA"/>
</dbReference>
<keyword evidence="2" id="KW-1185">Reference proteome</keyword>
<evidence type="ECO:0000313" key="2">
    <source>
        <dbReference type="Proteomes" id="UP000050794"/>
    </source>
</evidence>
<proteinExistence type="predicted"/>
<dbReference type="Proteomes" id="UP000050794">
    <property type="component" value="Unassembled WGS sequence"/>
</dbReference>
<organism evidence="2 3">
    <name type="scientific">Toxocara canis</name>
    <name type="common">Canine roundworm</name>
    <dbReference type="NCBI Taxonomy" id="6265"/>
    <lineage>
        <taxon>Eukaryota</taxon>
        <taxon>Metazoa</taxon>
        <taxon>Ecdysozoa</taxon>
        <taxon>Nematoda</taxon>
        <taxon>Chromadorea</taxon>
        <taxon>Rhabditida</taxon>
        <taxon>Spirurina</taxon>
        <taxon>Ascaridomorpha</taxon>
        <taxon>Ascaridoidea</taxon>
        <taxon>Toxocaridae</taxon>
        <taxon>Toxocara</taxon>
    </lineage>
</organism>
<evidence type="ECO:0000313" key="3">
    <source>
        <dbReference type="WBParaSite" id="TCNE_0000725801-mRNA-1"/>
    </source>
</evidence>
<reference evidence="3" key="1">
    <citation type="submission" date="2016-06" db="UniProtKB">
        <authorList>
            <consortium name="WormBaseParasite"/>
        </authorList>
    </citation>
    <scope>IDENTIFICATION</scope>
</reference>
<sequence length="174" mass="20285">MGAVQYCNLPTVPASRLMREKKSDDIRLYSLVSRNRLAHLNMKVTWNRGTNTGRVKCRWSLTWKFGDKVLLSVDGRFVDIGVKICPDLHWNLHRTEIAAKALKVHRAEMAKEIEAMNSKHEMELRKNNSTLSPQNKHVIIKESKCKLYETENIATLDDDIDEPEVIHHIREYYE</sequence>
<reference evidence="1 2" key="2">
    <citation type="submission" date="2018-11" db="EMBL/GenBank/DDBJ databases">
        <authorList>
            <consortium name="Pathogen Informatics"/>
        </authorList>
    </citation>
    <scope>NUCLEOTIDE SEQUENCE [LARGE SCALE GENOMIC DNA]</scope>
</reference>
<dbReference type="WBParaSite" id="TCNE_0000725801-mRNA-1">
    <property type="protein sequence ID" value="TCNE_0000725801-mRNA-1"/>
    <property type="gene ID" value="TCNE_0000725801"/>
</dbReference>
<evidence type="ECO:0000313" key="1">
    <source>
        <dbReference type="EMBL" id="VDM38579.1"/>
    </source>
</evidence>
<dbReference type="AlphaFoldDB" id="A0A183UFI8"/>
<protein>
    <submittedName>
        <fullName evidence="3">DUF4283 domain-containing protein</fullName>
    </submittedName>
</protein>
<accession>A0A183UFI8</accession>
<gene>
    <name evidence="1" type="ORF">TCNE_LOCUS7258</name>
</gene>
<name>A0A183UFI8_TOXCA</name>